<feature type="region of interest" description="Disordered" evidence="2">
    <location>
        <begin position="198"/>
        <end position="217"/>
    </location>
</feature>
<dbReference type="EMBL" id="PGGS01000242">
    <property type="protein sequence ID" value="PNH06347.1"/>
    <property type="molecule type" value="Genomic_DNA"/>
</dbReference>
<evidence type="ECO:0000256" key="1">
    <source>
        <dbReference type="ARBA" id="ARBA00038299"/>
    </source>
</evidence>
<dbReference type="GO" id="GO:0000956">
    <property type="term" value="P:nuclear-transcribed mRNA catabolic process"/>
    <property type="evidence" value="ECO:0007669"/>
    <property type="project" value="TreeGrafter"/>
</dbReference>
<feature type="domain" description="Xrn1 N-terminal" evidence="3">
    <location>
        <begin position="1"/>
        <end position="189"/>
    </location>
</feature>
<accession>A0A2J8A1E8</accession>
<evidence type="ECO:0000256" key="2">
    <source>
        <dbReference type="SAM" id="MobiDB-lite"/>
    </source>
</evidence>
<dbReference type="AlphaFoldDB" id="A0A2J8A1E8"/>
<organism evidence="4 5">
    <name type="scientific">Tetrabaena socialis</name>
    <dbReference type="NCBI Taxonomy" id="47790"/>
    <lineage>
        <taxon>Eukaryota</taxon>
        <taxon>Viridiplantae</taxon>
        <taxon>Chlorophyta</taxon>
        <taxon>core chlorophytes</taxon>
        <taxon>Chlorophyceae</taxon>
        <taxon>CS clade</taxon>
        <taxon>Chlamydomonadales</taxon>
        <taxon>Tetrabaenaceae</taxon>
        <taxon>Tetrabaena</taxon>
    </lineage>
</organism>
<dbReference type="Gene3D" id="3.40.50.12390">
    <property type="match status" value="2"/>
</dbReference>
<dbReference type="InterPro" id="IPR004859">
    <property type="entry name" value="Xrn1_N"/>
</dbReference>
<protein>
    <submittedName>
        <fullName evidence="4">5'-3' exoribonuclease 1</fullName>
    </submittedName>
</protein>
<dbReference type="Pfam" id="PF03159">
    <property type="entry name" value="XRN_N"/>
    <property type="match status" value="1"/>
</dbReference>
<dbReference type="GO" id="GO:0005634">
    <property type="term" value="C:nucleus"/>
    <property type="evidence" value="ECO:0007669"/>
    <property type="project" value="TreeGrafter"/>
</dbReference>
<feature type="compositionally biased region" description="Basic residues" evidence="2">
    <location>
        <begin position="434"/>
        <end position="444"/>
    </location>
</feature>
<dbReference type="InterPro" id="IPR027073">
    <property type="entry name" value="5_3_exoribonuclease"/>
</dbReference>
<sequence length="664" mass="68203">MGIPGFNVWFAGEHKNAYVPLGKVRVDHLYIDLNSVLHNVMRKAKNHNHFHKLLHKRLHGILDATCPTKSVMLAVDGPAPLAKLLTQRDRRKKTGRSLDDGETLTGVAITPGTTFMLDLTHSLTYYCCVKMSSRRFRHLAFELSDGTVMGEGEVKVLGRLARQWYHADPNDTHVILGDDADLILMALTSYKGPRPSFLPPAANDSGSNDSWPGSKAPADPRAYLRGCVWLLQMYLTGQCPDYRFFYDGMAPTAAALRAACEASIAAGHRHIRLETLGPNDPRATQPLLPVACALALLPANCAHLAAPCVRHLMGGAGDSGGGSPPPGGSEAVGGAVGTTAVGGGGFEQDLYEALYGDCRECRSISAEVTKGQRPPAVGPGAAAGVGGLAAAGAADGAGGGGGVAAVAVAMAAATATAEVGGGGIQGPAAEAQRKRGRPRGSKNRTKAEAGGAAGVDGGAAAVAVVAAAVGPSTSGGEGLAAAALVYGSGGASASGVPPPMPSSRLLMTAAQGGARTAAGPPGAPYGMQSYNGVPSYGNTYGGAVAAPPPQQHPHAQAYQYQQHQQQQHYQPYYPAQAPQPPQLYAGYGEAVQQLHHNSTPYGAPRPVQAPLPYGHSNPAPPPVAAAMYGVRPPYRPPSPTAVAAAAAAAQGRVRPSGMQGPRWP</sequence>
<name>A0A2J8A1E8_9CHLO</name>
<dbReference type="GO" id="GO:0004534">
    <property type="term" value="F:5'-3' RNA exonuclease activity"/>
    <property type="evidence" value="ECO:0007669"/>
    <property type="project" value="TreeGrafter"/>
</dbReference>
<feature type="region of interest" description="Disordered" evidence="2">
    <location>
        <begin position="419"/>
        <end position="452"/>
    </location>
</feature>
<dbReference type="PANTHER" id="PTHR12341">
    <property type="entry name" value="5'-&gt;3' EXORIBONUCLEASE"/>
    <property type="match status" value="1"/>
</dbReference>
<gene>
    <name evidence="4" type="ORF">TSOC_007337</name>
</gene>
<evidence type="ECO:0000259" key="3">
    <source>
        <dbReference type="Pfam" id="PF03159"/>
    </source>
</evidence>
<proteinExistence type="inferred from homology"/>
<comment type="similarity">
    <text evidence="1">Belongs to the 5'-3' exonuclease family.</text>
</comment>
<comment type="caution">
    <text evidence="4">The sequence shown here is derived from an EMBL/GenBank/DDBJ whole genome shotgun (WGS) entry which is preliminary data.</text>
</comment>
<keyword evidence="5" id="KW-1185">Reference proteome</keyword>
<dbReference type="Proteomes" id="UP000236333">
    <property type="component" value="Unassembled WGS sequence"/>
</dbReference>
<dbReference type="GO" id="GO:0003723">
    <property type="term" value="F:RNA binding"/>
    <property type="evidence" value="ECO:0007669"/>
    <property type="project" value="TreeGrafter"/>
</dbReference>
<dbReference type="PANTHER" id="PTHR12341:SF7">
    <property type="entry name" value="5'-3' EXORIBONUCLEASE 1"/>
    <property type="match status" value="1"/>
</dbReference>
<reference evidence="4 5" key="1">
    <citation type="journal article" date="2017" name="Mol. Biol. Evol.">
        <title>The 4-celled Tetrabaena socialis nuclear genome reveals the essential components for genetic control of cell number at the origin of multicellularity in the volvocine lineage.</title>
        <authorList>
            <person name="Featherston J."/>
            <person name="Arakaki Y."/>
            <person name="Hanschen E.R."/>
            <person name="Ferris P.J."/>
            <person name="Michod R.E."/>
            <person name="Olson B.J.S.C."/>
            <person name="Nozaki H."/>
            <person name="Durand P.M."/>
        </authorList>
    </citation>
    <scope>NUCLEOTIDE SEQUENCE [LARGE SCALE GENOMIC DNA]</scope>
    <source>
        <strain evidence="4 5">NIES-571</strain>
    </source>
</reference>
<evidence type="ECO:0000313" key="5">
    <source>
        <dbReference type="Proteomes" id="UP000236333"/>
    </source>
</evidence>
<evidence type="ECO:0000313" key="4">
    <source>
        <dbReference type="EMBL" id="PNH06347.1"/>
    </source>
</evidence>
<dbReference type="OrthoDB" id="372487at2759"/>